<protein>
    <recommendedName>
        <fullName evidence="10">Cytochrome c domain-containing protein</fullName>
    </recommendedName>
</protein>
<evidence type="ECO:0000259" key="10">
    <source>
        <dbReference type="PROSITE" id="PS51007"/>
    </source>
</evidence>
<dbReference type="InterPro" id="IPR036909">
    <property type="entry name" value="Cyt_c-like_dom_sf"/>
</dbReference>
<feature type="compositionally biased region" description="Basic and acidic residues" evidence="9">
    <location>
        <begin position="75"/>
        <end position="87"/>
    </location>
</feature>
<gene>
    <name evidence="11" type="ORF">TH25_17305</name>
</gene>
<feature type="region of interest" description="Disordered" evidence="9">
    <location>
        <begin position="65"/>
        <end position="87"/>
    </location>
</feature>
<feature type="domain" description="Cytochrome c" evidence="10">
    <location>
        <begin position="45"/>
        <end position="144"/>
    </location>
</feature>
<dbReference type="Proteomes" id="UP000252517">
    <property type="component" value="Unassembled WGS sequence"/>
</dbReference>
<evidence type="ECO:0000256" key="7">
    <source>
        <dbReference type="ARBA" id="ARBA00023004"/>
    </source>
</evidence>
<dbReference type="InterPro" id="IPR009056">
    <property type="entry name" value="Cyt_c-like_dom"/>
</dbReference>
<accession>A0A367WZY8</accession>
<keyword evidence="5 8" id="KW-0479">Metal-binding</keyword>
<evidence type="ECO:0000256" key="6">
    <source>
        <dbReference type="ARBA" id="ARBA00022982"/>
    </source>
</evidence>
<dbReference type="InterPro" id="IPR051459">
    <property type="entry name" value="Cytochrome_c-type_DH"/>
</dbReference>
<keyword evidence="2" id="KW-0813">Transport</keyword>
<dbReference type="PROSITE" id="PS51007">
    <property type="entry name" value="CYTC"/>
    <property type="match status" value="1"/>
</dbReference>
<evidence type="ECO:0000256" key="2">
    <source>
        <dbReference type="ARBA" id="ARBA00022448"/>
    </source>
</evidence>
<evidence type="ECO:0000313" key="11">
    <source>
        <dbReference type="EMBL" id="RCK45982.1"/>
    </source>
</evidence>
<keyword evidence="4" id="KW-0679">Respiratory chain</keyword>
<dbReference type="PANTHER" id="PTHR35008">
    <property type="entry name" value="BLL4482 PROTEIN-RELATED"/>
    <property type="match status" value="1"/>
</dbReference>
<dbReference type="GO" id="GO:0005506">
    <property type="term" value="F:iron ion binding"/>
    <property type="evidence" value="ECO:0007669"/>
    <property type="project" value="InterPro"/>
</dbReference>
<evidence type="ECO:0000256" key="4">
    <source>
        <dbReference type="ARBA" id="ARBA00022660"/>
    </source>
</evidence>
<evidence type="ECO:0000256" key="3">
    <source>
        <dbReference type="ARBA" id="ARBA00022617"/>
    </source>
</evidence>
<dbReference type="PANTHER" id="PTHR35008:SF4">
    <property type="entry name" value="BLL4482 PROTEIN"/>
    <property type="match status" value="1"/>
</dbReference>
<organism evidence="11 12">
    <name type="scientific">Thalassospira profundimaris</name>
    <dbReference type="NCBI Taxonomy" id="502049"/>
    <lineage>
        <taxon>Bacteria</taxon>
        <taxon>Pseudomonadati</taxon>
        <taxon>Pseudomonadota</taxon>
        <taxon>Alphaproteobacteria</taxon>
        <taxon>Rhodospirillales</taxon>
        <taxon>Thalassospiraceae</taxon>
        <taxon>Thalassospira</taxon>
    </lineage>
</organism>
<dbReference type="RefSeq" id="WP_114089489.1">
    <property type="nucleotide sequence ID" value="NZ_JPWH01000015.1"/>
</dbReference>
<dbReference type="EMBL" id="JPWH01000015">
    <property type="protein sequence ID" value="RCK45982.1"/>
    <property type="molecule type" value="Genomic_DNA"/>
</dbReference>
<dbReference type="Pfam" id="PF13442">
    <property type="entry name" value="Cytochrome_CBB3"/>
    <property type="match status" value="1"/>
</dbReference>
<dbReference type="SUPFAM" id="SSF46626">
    <property type="entry name" value="Cytochrome c"/>
    <property type="match status" value="1"/>
</dbReference>
<dbReference type="PRINTS" id="PR00605">
    <property type="entry name" value="CYTCHROMECIC"/>
</dbReference>
<proteinExistence type="predicted"/>
<dbReference type="OrthoDB" id="9811281at2"/>
<comment type="caution">
    <text evidence="11">The sequence shown here is derived from an EMBL/GenBank/DDBJ whole genome shotgun (WGS) entry which is preliminary data.</text>
</comment>
<evidence type="ECO:0000313" key="12">
    <source>
        <dbReference type="Proteomes" id="UP000252517"/>
    </source>
</evidence>
<reference evidence="11 12" key="1">
    <citation type="submission" date="2014-07" db="EMBL/GenBank/DDBJ databases">
        <title>Draft genome sequence of Thalassospira profundimaris S25-3-2.</title>
        <authorList>
            <person name="Lai Q."/>
            <person name="Shao Z."/>
        </authorList>
    </citation>
    <scope>NUCLEOTIDE SEQUENCE [LARGE SCALE GENOMIC DNA]</scope>
    <source>
        <strain evidence="11 12">S25-3-2</strain>
    </source>
</reference>
<keyword evidence="7 8" id="KW-0408">Iron</keyword>
<evidence type="ECO:0000256" key="1">
    <source>
        <dbReference type="ARBA" id="ARBA00001926"/>
    </source>
</evidence>
<comment type="cofactor">
    <cofactor evidence="1">
        <name>heme c</name>
        <dbReference type="ChEBI" id="CHEBI:61717"/>
    </cofactor>
</comment>
<evidence type="ECO:0000256" key="8">
    <source>
        <dbReference type="PROSITE-ProRule" id="PRU00433"/>
    </source>
</evidence>
<name>A0A367WZY8_9PROT</name>
<keyword evidence="3 8" id="KW-0349">Heme</keyword>
<dbReference type="GO" id="GO:0020037">
    <property type="term" value="F:heme binding"/>
    <property type="evidence" value="ECO:0007669"/>
    <property type="project" value="InterPro"/>
</dbReference>
<dbReference type="AlphaFoldDB" id="A0A367WZY8"/>
<dbReference type="InterPro" id="IPR008168">
    <property type="entry name" value="Cyt_C_IC"/>
</dbReference>
<evidence type="ECO:0000256" key="5">
    <source>
        <dbReference type="ARBA" id="ARBA00022723"/>
    </source>
</evidence>
<keyword evidence="6" id="KW-0249">Electron transport</keyword>
<dbReference type="Gene3D" id="1.10.760.10">
    <property type="entry name" value="Cytochrome c-like domain"/>
    <property type="match status" value="1"/>
</dbReference>
<evidence type="ECO:0000256" key="9">
    <source>
        <dbReference type="SAM" id="MobiDB-lite"/>
    </source>
</evidence>
<dbReference type="GO" id="GO:0009055">
    <property type="term" value="F:electron transfer activity"/>
    <property type="evidence" value="ECO:0007669"/>
    <property type="project" value="InterPro"/>
</dbReference>
<sequence>MTVSPNLRLPSGLLLGAAALAAAVAAGWAFWPLSFSGRADPDDSRQVALGEAVYRANCASCHGANLEGQPNWRSRKPDGRLPAPPHDETGHTWHHLDEQLFRITKLGLKPPLAPEGYESDMPAFGGVLSDDEIWAALAFIKSRWPTDVLARQPSADKGASR</sequence>